<gene>
    <name evidence="1" type="ORF">NWF35_15680</name>
</gene>
<accession>A0ABT8IR74</accession>
<comment type="caution">
    <text evidence="1">The sequence shown here is derived from an EMBL/GenBank/DDBJ whole genome shotgun (WGS) entry which is preliminary data.</text>
</comment>
<dbReference type="Proteomes" id="UP001174196">
    <property type="component" value="Unassembled WGS sequence"/>
</dbReference>
<evidence type="ECO:0000313" key="2">
    <source>
        <dbReference type="Proteomes" id="UP001174196"/>
    </source>
</evidence>
<proteinExistence type="predicted"/>
<dbReference type="RefSeq" id="WP_301240374.1">
    <property type="nucleotide sequence ID" value="NZ_JANRHH010000054.1"/>
</dbReference>
<organism evidence="1 2">
    <name type="scientific">Polycladomyces subterraneus</name>
    <dbReference type="NCBI Taxonomy" id="1016997"/>
    <lineage>
        <taxon>Bacteria</taxon>
        <taxon>Bacillati</taxon>
        <taxon>Bacillota</taxon>
        <taxon>Bacilli</taxon>
        <taxon>Bacillales</taxon>
        <taxon>Thermoactinomycetaceae</taxon>
        <taxon>Polycladomyces</taxon>
    </lineage>
</organism>
<sequence>MISRNVALPNGEPGSAGIHLRAISFKQGYFVPAFCAARFGAAKASILAEYGVIRENEMDRSINPDLKHCQQSQPPLMAAVVCHVVNF</sequence>
<dbReference type="EMBL" id="JANRHH010000054">
    <property type="protein sequence ID" value="MDN4595305.1"/>
    <property type="molecule type" value="Genomic_DNA"/>
</dbReference>
<keyword evidence="2" id="KW-1185">Reference proteome</keyword>
<name>A0ABT8IR74_9BACL</name>
<reference evidence="1" key="1">
    <citation type="submission" date="2022-08" db="EMBL/GenBank/DDBJ databases">
        <title>Polycladomyces zharkentsis sp. nov., a novel thermophilic CMC and starch-degrading bacterium isolated from a geothermal spring in Kazakhstan.</title>
        <authorList>
            <person name="Mashzhan A."/>
            <person name="Kistaubaeva A."/>
            <person name="Javier-Lopez R."/>
            <person name="Birkeland N.-K."/>
        </authorList>
    </citation>
    <scope>NUCLEOTIDE SEQUENCE</scope>
    <source>
        <strain evidence="1">KSR 13</strain>
    </source>
</reference>
<protein>
    <submittedName>
        <fullName evidence="1">Uncharacterized protein</fullName>
    </submittedName>
</protein>
<evidence type="ECO:0000313" key="1">
    <source>
        <dbReference type="EMBL" id="MDN4595305.1"/>
    </source>
</evidence>